<dbReference type="STRING" id="869209.Tresu_0426"/>
<proteinExistence type="predicted"/>
<dbReference type="Proteomes" id="UP000006852">
    <property type="component" value="Chromosome"/>
</dbReference>
<evidence type="ECO:0000313" key="2">
    <source>
        <dbReference type="EMBL" id="AEB13378.1"/>
    </source>
</evidence>
<reference evidence="3" key="2">
    <citation type="submission" date="2011-04" db="EMBL/GenBank/DDBJ databases">
        <title>The complete genome of chromosome of Treponema succinifaciens DSM 2489.</title>
        <authorList>
            <person name="Lucas S."/>
            <person name="Copeland A."/>
            <person name="Lapidus A."/>
            <person name="Bruce D."/>
            <person name="Goodwin L."/>
            <person name="Pitluck S."/>
            <person name="Peters L."/>
            <person name="Kyrpides N."/>
            <person name="Mavromatis K."/>
            <person name="Ivanova N."/>
            <person name="Ovchinnikova G."/>
            <person name="Teshima H."/>
            <person name="Detter J.C."/>
            <person name="Tapia R."/>
            <person name="Han C."/>
            <person name="Land M."/>
            <person name="Hauser L."/>
            <person name="Markowitz V."/>
            <person name="Cheng J.-F."/>
            <person name="Hugenholtz P."/>
            <person name="Woyke T."/>
            <person name="Wu D."/>
            <person name="Gronow S."/>
            <person name="Wellnitz S."/>
            <person name="Brambilla E."/>
            <person name="Klenk H.-P."/>
            <person name="Eisen J.A."/>
        </authorList>
    </citation>
    <scope>NUCLEOTIDE SEQUENCE [LARGE SCALE GENOMIC DNA]</scope>
    <source>
        <strain evidence="3">ATCC 33096 / DSM 2489 / 6091</strain>
    </source>
</reference>
<feature type="region of interest" description="Disordered" evidence="1">
    <location>
        <begin position="1"/>
        <end position="23"/>
    </location>
</feature>
<protein>
    <submittedName>
        <fullName evidence="2">Uncharacterized protein</fullName>
    </submittedName>
</protein>
<evidence type="ECO:0000313" key="3">
    <source>
        <dbReference type="Proteomes" id="UP000006852"/>
    </source>
</evidence>
<evidence type="ECO:0000256" key="1">
    <source>
        <dbReference type="SAM" id="MobiDB-lite"/>
    </source>
</evidence>
<dbReference type="EMBL" id="CP002631">
    <property type="protein sequence ID" value="AEB13378.1"/>
    <property type="molecule type" value="Genomic_DNA"/>
</dbReference>
<organism evidence="2 3">
    <name type="scientific">Treponema succinifaciens (strain ATCC 33096 / DSM 2489 / 6091)</name>
    <dbReference type="NCBI Taxonomy" id="869209"/>
    <lineage>
        <taxon>Bacteria</taxon>
        <taxon>Pseudomonadati</taxon>
        <taxon>Spirochaetota</taxon>
        <taxon>Spirochaetia</taxon>
        <taxon>Spirochaetales</taxon>
        <taxon>Treponemataceae</taxon>
        <taxon>Treponema</taxon>
    </lineage>
</organism>
<reference evidence="2 3" key="1">
    <citation type="journal article" date="2011" name="Stand. Genomic Sci.">
        <title>Complete genome sequence of Treponema succinifaciens type strain (6091).</title>
        <authorList>
            <person name="Han C."/>
            <person name="Gronow S."/>
            <person name="Teshima H."/>
            <person name="Lapidus A."/>
            <person name="Nolan M."/>
            <person name="Lucas S."/>
            <person name="Hammon N."/>
            <person name="Deshpande S."/>
            <person name="Cheng J.F."/>
            <person name="Zeytun A."/>
            <person name="Tapia R."/>
            <person name="Goodwin L."/>
            <person name="Pitluck S."/>
            <person name="Liolios K."/>
            <person name="Pagani I."/>
            <person name="Ivanova N."/>
            <person name="Mavromatis K."/>
            <person name="Mikhailova N."/>
            <person name="Huntemann M."/>
            <person name="Pati A."/>
            <person name="Chen A."/>
            <person name="Palaniappan K."/>
            <person name="Land M."/>
            <person name="Hauser L."/>
            <person name="Brambilla E.M."/>
            <person name="Rohde M."/>
            <person name="Goker M."/>
            <person name="Woyke T."/>
            <person name="Bristow J."/>
            <person name="Eisen J.A."/>
            <person name="Markowitz V."/>
            <person name="Hugenholtz P."/>
            <person name="Kyrpides N.C."/>
            <person name="Klenk H.P."/>
            <person name="Detter J.C."/>
        </authorList>
    </citation>
    <scope>NUCLEOTIDE SEQUENCE [LARGE SCALE GENOMIC DNA]</scope>
    <source>
        <strain evidence="3">ATCC 33096 / DSM 2489 / 6091</strain>
    </source>
</reference>
<dbReference type="AlphaFoldDB" id="F2NX43"/>
<dbReference type="KEGG" id="tsu:Tresu_0426"/>
<name>F2NX43_TRES6</name>
<dbReference type="HOGENOM" id="CLU_2439917_0_0_12"/>
<sequence length="90" mass="9700">MDLDYEKGSYTTDPTKDGSVDCTSVSQVDEDKIGELMYGALLSGKNSLTITNSNCPLVALDSSKVETRTCTISGNGTTFTDDEGNKYTRK</sequence>
<dbReference type="GeneID" id="302999927"/>
<gene>
    <name evidence="2" type="ordered locus">Tresu_0426</name>
</gene>
<keyword evidence="3" id="KW-1185">Reference proteome</keyword>
<dbReference type="RefSeq" id="WP_013700685.1">
    <property type="nucleotide sequence ID" value="NC_015385.1"/>
</dbReference>
<accession>F2NX43</accession>